<organism evidence="1">
    <name type="scientific">marine sediment metagenome</name>
    <dbReference type="NCBI Taxonomy" id="412755"/>
    <lineage>
        <taxon>unclassified sequences</taxon>
        <taxon>metagenomes</taxon>
        <taxon>ecological metagenomes</taxon>
    </lineage>
</organism>
<reference evidence="1" key="1">
    <citation type="journal article" date="2015" name="Nature">
        <title>Complex archaea that bridge the gap between prokaryotes and eukaryotes.</title>
        <authorList>
            <person name="Spang A."/>
            <person name="Saw J.H."/>
            <person name="Jorgensen S.L."/>
            <person name="Zaremba-Niedzwiedzka K."/>
            <person name="Martijn J."/>
            <person name="Lind A.E."/>
            <person name="van Eijk R."/>
            <person name="Schleper C."/>
            <person name="Guy L."/>
            <person name="Ettema T.J."/>
        </authorList>
    </citation>
    <scope>NUCLEOTIDE SEQUENCE</scope>
</reference>
<dbReference type="AlphaFoldDB" id="A0A0F9PXP4"/>
<dbReference type="EMBL" id="LAZR01002069">
    <property type="protein sequence ID" value="KKN35004.1"/>
    <property type="molecule type" value="Genomic_DNA"/>
</dbReference>
<proteinExistence type="predicted"/>
<name>A0A0F9PXP4_9ZZZZ</name>
<sequence length="63" mass="7094">MKEKCENCRYWVDTDNPGDKILGACVRFPPIFGMGGGAAFCEQAMWPATKPGHWCGEWKLRDS</sequence>
<evidence type="ECO:0000313" key="1">
    <source>
        <dbReference type="EMBL" id="KKN35004.1"/>
    </source>
</evidence>
<protein>
    <submittedName>
        <fullName evidence="1">Uncharacterized protein</fullName>
    </submittedName>
</protein>
<comment type="caution">
    <text evidence="1">The sequence shown here is derived from an EMBL/GenBank/DDBJ whole genome shotgun (WGS) entry which is preliminary data.</text>
</comment>
<accession>A0A0F9PXP4</accession>
<gene>
    <name evidence="1" type="ORF">LCGC14_0787940</name>
</gene>